<dbReference type="GO" id="GO:0003677">
    <property type="term" value="F:DNA binding"/>
    <property type="evidence" value="ECO:0007669"/>
    <property type="project" value="UniProtKB-KW"/>
</dbReference>
<dbReference type="OrthoDB" id="6513042at2759"/>
<dbReference type="SUPFAM" id="SSF52540">
    <property type="entry name" value="P-loop containing nucleoside triphosphate hydrolases"/>
    <property type="match status" value="1"/>
</dbReference>
<evidence type="ECO:0000256" key="1">
    <source>
        <dbReference type="SAM" id="MobiDB-lite"/>
    </source>
</evidence>
<feature type="domain" description="DNA2/NAM7 helicase helicase" evidence="2">
    <location>
        <begin position="71"/>
        <end position="136"/>
    </location>
</feature>
<sequence>MTKTVEYGAMEQTKETNYPTENETLDFKRNFEGHNLDESQREVVVFALQEREIAVIHGPPGTGKTTTVVEVVACAPSNVAVENLVEKLTTSNGIQMIRIGHPDRLLPQIKKFSLDGQIAASDAGRLLQDVRRKIDETLARK</sequence>
<dbReference type="PANTHER" id="PTHR43788:SF8">
    <property type="entry name" value="DNA-BINDING PROTEIN SMUBP-2"/>
    <property type="match status" value="1"/>
</dbReference>
<name>A0A9Q1H4X7_HOLLE</name>
<dbReference type="AlphaFoldDB" id="A0A9Q1H4X7"/>
<dbReference type="Pfam" id="PF13086">
    <property type="entry name" value="AAA_11"/>
    <property type="match status" value="1"/>
</dbReference>
<comment type="caution">
    <text evidence="3">The sequence shown here is derived from an EMBL/GenBank/DDBJ whole genome shotgun (WGS) entry which is preliminary data.</text>
</comment>
<organism evidence="3 4">
    <name type="scientific">Holothuria leucospilota</name>
    <name type="common">Black long sea cucumber</name>
    <name type="synonym">Mertensiothuria leucospilota</name>
    <dbReference type="NCBI Taxonomy" id="206669"/>
    <lineage>
        <taxon>Eukaryota</taxon>
        <taxon>Metazoa</taxon>
        <taxon>Echinodermata</taxon>
        <taxon>Eleutherozoa</taxon>
        <taxon>Echinozoa</taxon>
        <taxon>Holothuroidea</taxon>
        <taxon>Aspidochirotacea</taxon>
        <taxon>Aspidochirotida</taxon>
        <taxon>Holothuriidae</taxon>
        <taxon>Holothuria</taxon>
    </lineage>
</organism>
<evidence type="ECO:0000313" key="3">
    <source>
        <dbReference type="EMBL" id="KAJ8032476.1"/>
    </source>
</evidence>
<dbReference type="InterPro" id="IPR050534">
    <property type="entry name" value="Coronavir_polyprotein_1ab"/>
</dbReference>
<protein>
    <submittedName>
        <fullName evidence="3">DNA-binding protein SMUBP-2</fullName>
    </submittedName>
</protein>
<evidence type="ECO:0000259" key="2">
    <source>
        <dbReference type="Pfam" id="PF13086"/>
    </source>
</evidence>
<dbReference type="InterPro" id="IPR027417">
    <property type="entry name" value="P-loop_NTPase"/>
</dbReference>
<feature type="region of interest" description="Disordered" evidence="1">
    <location>
        <begin position="1"/>
        <end position="20"/>
    </location>
</feature>
<dbReference type="InterPro" id="IPR041677">
    <property type="entry name" value="DNA2/NAM7_AAA_11"/>
</dbReference>
<evidence type="ECO:0000313" key="4">
    <source>
        <dbReference type="Proteomes" id="UP001152320"/>
    </source>
</evidence>
<keyword evidence="3" id="KW-0238">DNA-binding</keyword>
<dbReference type="Proteomes" id="UP001152320">
    <property type="component" value="Chromosome 12"/>
</dbReference>
<dbReference type="GO" id="GO:0005737">
    <property type="term" value="C:cytoplasm"/>
    <property type="evidence" value="ECO:0007669"/>
    <property type="project" value="TreeGrafter"/>
</dbReference>
<reference evidence="3" key="1">
    <citation type="submission" date="2021-10" db="EMBL/GenBank/DDBJ databases">
        <title>Tropical sea cucumber genome reveals ecological adaptation and Cuvierian tubules defense mechanism.</title>
        <authorList>
            <person name="Chen T."/>
        </authorList>
    </citation>
    <scope>NUCLEOTIDE SEQUENCE</scope>
    <source>
        <strain evidence="3">Nanhai2018</strain>
        <tissue evidence="3">Muscle</tissue>
    </source>
</reference>
<dbReference type="PANTHER" id="PTHR43788">
    <property type="entry name" value="DNA2/NAM7 HELICASE FAMILY MEMBER"/>
    <property type="match status" value="1"/>
</dbReference>
<dbReference type="GO" id="GO:0043139">
    <property type="term" value="F:5'-3' DNA helicase activity"/>
    <property type="evidence" value="ECO:0007669"/>
    <property type="project" value="TreeGrafter"/>
</dbReference>
<dbReference type="EMBL" id="JAIZAY010000012">
    <property type="protein sequence ID" value="KAJ8032476.1"/>
    <property type="molecule type" value="Genomic_DNA"/>
</dbReference>
<dbReference type="GO" id="GO:0005634">
    <property type="term" value="C:nucleus"/>
    <property type="evidence" value="ECO:0007669"/>
    <property type="project" value="TreeGrafter"/>
</dbReference>
<accession>A0A9Q1H4X7</accession>
<dbReference type="Gene3D" id="3.40.50.300">
    <property type="entry name" value="P-loop containing nucleotide triphosphate hydrolases"/>
    <property type="match status" value="1"/>
</dbReference>
<gene>
    <name evidence="3" type="ORF">HOLleu_26010</name>
</gene>
<proteinExistence type="predicted"/>
<keyword evidence="4" id="KW-1185">Reference proteome</keyword>